<reference evidence="2" key="1">
    <citation type="journal article" date="2021" name="Genome Biol. Evol.">
        <title>A High-Quality Reference Genome for a Parasitic Bivalve with Doubly Uniparental Inheritance (Bivalvia: Unionida).</title>
        <authorList>
            <person name="Smith C.H."/>
        </authorList>
    </citation>
    <scope>NUCLEOTIDE SEQUENCE</scope>
    <source>
        <strain evidence="2">CHS0354</strain>
    </source>
</reference>
<accession>A0AAE0RPJ3</accession>
<reference evidence="2" key="3">
    <citation type="submission" date="2023-05" db="EMBL/GenBank/DDBJ databases">
        <authorList>
            <person name="Smith C.H."/>
        </authorList>
    </citation>
    <scope>NUCLEOTIDE SEQUENCE</scope>
    <source>
        <strain evidence="2">CHS0354</strain>
        <tissue evidence="2">Mantle</tissue>
    </source>
</reference>
<gene>
    <name evidence="2" type="ORF">CHS0354_008455</name>
</gene>
<evidence type="ECO:0000313" key="2">
    <source>
        <dbReference type="EMBL" id="KAK3577358.1"/>
    </source>
</evidence>
<sequence>MSHKPITLISINIAGVVNDVKSAVLGYPVTGGGLPGLTVEETAIVAGVLSGLAALLFLLLPILCCLCPLALCCPCCFGKGQGTKGAAAAGGHKNGNLRRSGSYGTDVESFWSKGSWDKMDYENLYGV</sequence>
<name>A0AAE0RPJ3_9BIVA</name>
<keyword evidence="1" id="KW-1133">Transmembrane helix</keyword>
<comment type="caution">
    <text evidence="2">The sequence shown here is derived from an EMBL/GenBank/DDBJ whole genome shotgun (WGS) entry which is preliminary data.</text>
</comment>
<proteinExistence type="predicted"/>
<organism evidence="2 3">
    <name type="scientific">Potamilus streckersoni</name>
    <dbReference type="NCBI Taxonomy" id="2493646"/>
    <lineage>
        <taxon>Eukaryota</taxon>
        <taxon>Metazoa</taxon>
        <taxon>Spiralia</taxon>
        <taxon>Lophotrochozoa</taxon>
        <taxon>Mollusca</taxon>
        <taxon>Bivalvia</taxon>
        <taxon>Autobranchia</taxon>
        <taxon>Heteroconchia</taxon>
        <taxon>Palaeoheterodonta</taxon>
        <taxon>Unionida</taxon>
        <taxon>Unionoidea</taxon>
        <taxon>Unionidae</taxon>
        <taxon>Ambleminae</taxon>
        <taxon>Lampsilini</taxon>
        <taxon>Potamilus</taxon>
    </lineage>
</organism>
<dbReference type="EMBL" id="JAEAOA010000557">
    <property type="protein sequence ID" value="KAK3577358.1"/>
    <property type="molecule type" value="Genomic_DNA"/>
</dbReference>
<keyword evidence="3" id="KW-1185">Reference proteome</keyword>
<dbReference type="AlphaFoldDB" id="A0AAE0RPJ3"/>
<reference evidence="2" key="2">
    <citation type="journal article" date="2021" name="Genome Biol. Evol.">
        <title>Developing a high-quality reference genome for a parasitic bivalve with doubly uniparental inheritance (Bivalvia: Unionida).</title>
        <authorList>
            <person name="Smith C.H."/>
        </authorList>
    </citation>
    <scope>NUCLEOTIDE SEQUENCE</scope>
    <source>
        <strain evidence="2">CHS0354</strain>
        <tissue evidence="2">Mantle</tissue>
    </source>
</reference>
<protein>
    <submittedName>
        <fullName evidence="2">Uncharacterized protein</fullName>
    </submittedName>
</protein>
<evidence type="ECO:0000313" key="3">
    <source>
        <dbReference type="Proteomes" id="UP001195483"/>
    </source>
</evidence>
<keyword evidence="1" id="KW-0472">Membrane</keyword>
<feature type="transmembrane region" description="Helical" evidence="1">
    <location>
        <begin position="44"/>
        <end position="71"/>
    </location>
</feature>
<dbReference type="Proteomes" id="UP001195483">
    <property type="component" value="Unassembled WGS sequence"/>
</dbReference>
<keyword evidence="1" id="KW-0812">Transmembrane</keyword>
<evidence type="ECO:0000256" key="1">
    <source>
        <dbReference type="SAM" id="Phobius"/>
    </source>
</evidence>